<accession>A0A5N6F2W5</accession>
<dbReference type="AlphaFoldDB" id="A0A5N6F2W5"/>
<keyword evidence="1" id="KW-0812">Transmembrane</keyword>
<protein>
    <submittedName>
        <fullName evidence="2">Uncharacterized protein</fullName>
    </submittedName>
</protein>
<evidence type="ECO:0000313" key="3">
    <source>
        <dbReference type="Proteomes" id="UP000326799"/>
    </source>
</evidence>
<evidence type="ECO:0000256" key="1">
    <source>
        <dbReference type="SAM" id="Phobius"/>
    </source>
</evidence>
<feature type="transmembrane region" description="Helical" evidence="1">
    <location>
        <begin position="51"/>
        <end position="68"/>
    </location>
</feature>
<keyword evidence="1" id="KW-1133">Transmembrane helix</keyword>
<proteinExistence type="predicted"/>
<sequence>MRQGQSHMSKKFEHLKELSVNSCRSLKHRAGCCLMLSPIGIREIRDTVEKLVFYSVLLFLSVATLRGGR</sequence>
<dbReference type="Proteomes" id="UP000326799">
    <property type="component" value="Unassembled WGS sequence"/>
</dbReference>
<evidence type="ECO:0000313" key="2">
    <source>
        <dbReference type="EMBL" id="KAB8223094.1"/>
    </source>
</evidence>
<name>A0A5N6F2W5_9EURO</name>
<gene>
    <name evidence="2" type="ORF">BDV33DRAFT_167888</name>
</gene>
<dbReference type="EMBL" id="ML733408">
    <property type="protein sequence ID" value="KAB8223094.1"/>
    <property type="molecule type" value="Genomic_DNA"/>
</dbReference>
<reference evidence="2 3" key="1">
    <citation type="submission" date="2019-04" db="EMBL/GenBank/DDBJ databases">
        <title>Fungal friends and foes A comparative genomics study of 23 Aspergillus species from section Flavi.</title>
        <authorList>
            <consortium name="DOE Joint Genome Institute"/>
            <person name="Kjaerbolling I."/>
            <person name="Vesth T.C."/>
            <person name="Frisvad J.C."/>
            <person name="Nybo J.L."/>
            <person name="Theobald S."/>
            <person name="Kildgaard S."/>
            <person name="Petersen T.I."/>
            <person name="Kuo A."/>
            <person name="Sato A."/>
            <person name="Lyhne E.K."/>
            <person name="Kogle M.E."/>
            <person name="Wiebenga A."/>
            <person name="Kun R.S."/>
            <person name="Lubbers R.J."/>
            <person name="Makela M.R."/>
            <person name="Barry K."/>
            <person name="Chovatia M."/>
            <person name="Clum A."/>
            <person name="Daum C."/>
            <person name="Haridas S."/>
            <person name="He G."/>
            <person name="LaButti K."/>
            <person name="Lipzen A."/>
            <person name="Mondo S."/>
            <person name="Pangilinan J."/>
            <person name="Riley R."/>
            <person name="Salamov A."/>
            <person name="Simmons B.A."/>
            <person name="Magnuson J.K."/>
            <person name="Henrissat B."/>
            <person name="Mortensen U.H."/>
            <person name="Larsen T.O."/>
            <person name="De vries R.P."/>
            <person name="Grigoriev I.V."/>
            <person name="Machida M."/>
            <person name="Baker S.E."/>
            <person name="Andersen M.R."/>
        </authorList>
    </citation>
    <scope>NUCLEOTIDE SEQUENCE [LARGE SCALE GENOMIC DNA]</scope>
    <source>
        <strain evidence="2 3">CBS 126849</strain>
    </source>
</reference>
<organism evidence="2 3">
    <name type="scientific">Aspergillus novoparasiticus</name>
    <dbReference type="NCBI Taxonomy" id="986946"/>
    <lineage>
        <taxon>Eukaryota</taxon>
        <taxon>Fungi</taxon>
        <taxon>Dikarya</taxon>
        <taxon>Ascomycota</taxon>
        <taxon>Pezizomycotina</taxon>
        <taxon>Eurotiomycetes</taxon>
        <taxon>Eurotiomycetidae</taxon>
        <taxon>Eurotiales</taxon>
        <taxon>Aspergillaceae</taxon>
        <taxon>Aspergillus</taxon>
        <taxon>Aspergillus subgen. Circumdati</taxon>
    </lineage>
</organism>
<keyword evidence="1" id="KW-0472">Membrane</keyword>
<keyword evidence="3" id="KW-1185">Reference proteome</keyword>